<dbReference type="RefSeq" id="WP_168511984.1">
    <property type="nucleotide sequence ID" value="NZ_JAAXLS010000002.1"/>
</dbReference>
<evidence type="ECO:0000259" key="2">
    <source>
        <dbReference type="Pfam" id="PF00857"/>
    </source>
</evidence>
<feature type="domain" description="Isochorismatase-like" evidence="2">
    <location>
        <begin position="12"/>
        <end position="172"/>
    </location>
</feature>
<organism evidence="3 4">
    <name type="scientific">Amycolatopsis acididurans</name>
    <dbReference type="NCBI Taxonomy" id="2724524"/>
    <lineage>
        <taxon>Bacteria</taxon>
        <taxon>Bacillati</taxon>
        <taxon>Actinomycetota</taxon>
        <taxon>Actinomycetes</taxon>
        <taxon>Pseudonocardiales</taxon>
        <taxon>Pseudonocardiaceae</taxon>
        <taxon>Amycolatopsis</taxon>
    </lineage>
</organism>
<comment type="caution">
    <text evidence="3">The sequence shown here is derived from an EMBL/GenBank/DDBJ whole genome shotgun (WGS) entry which is preliminary data.</text>
</comment>
<evidence type="ECO:0000313" key="4">
    <source>
        <dbReference type="Proteomes" id="UP000715441"/>
    </source>
</evidence>
<reference evidence="3 4" key="1">
    <citation type="submission" date="2020-04" db="EMBL/GenBank/DDBJ databases">
        <title>Novel species.</title>
        <authorList>
            <person name="Teo W.F.A."/>
            <person name="Lipun K."/>
            <person name="Srisuk N."/>
            <person name="Duangmal K."/>
        </authorList>
    </citation>
    <scope>NUCLEOTIDE SEQUENCE [LARGE SCALE GENOMIC DNA]</scope>
    <source>
        <strain evidence="3 4">K13G38</strain>
    </source>
</reference>
<dbReference type="InterPro" id="IPR036380">
    <property type="entry name" value="Isochorismatase-like_sf"/>
</dbReference>
<dbReference type="Proteomes" id="UP000715441">
    <property type="component" value="Unassembled WGS sequence"/>
</dbReference>
<evidence type="ECO:0000313" key="3">
    <source>
        <dbReference type="EMBL" id="NKQ52272.1"/>
    </source>
</evidence>
<dbReference type="PANTHER" id="PTHR43540">
    <property type="entry name" value="PEROXYUREIDOACRYLATE/UREIDOACRYLATE AMIDOHYDROLASE-RELATED"/>
    <property type="match status" value="1"/>
</dbReference>
<dbReference type="CDD" id="cd00431">
    <property type="entry name" value="cysteine_hydrolases"/>
    <property type="match status" value="1"/>
</dbReference>
<protein>
    <submittedName>
        <fullName evidence="3">Cysteine hydrolase</fullName>
    </submittedName>
</protein>
<keyword evidence="1 3" id="KW-0378">Hydrolase</keyword>
<name>A0ABX1IXQ4_9PSEU</name>
<dbReference type="Gene3D" id="3.40.50.850">
    <property type="entry name" value="Isochorismatase-like"/>
    <property type="match status" value="1"/>
</dbReference>
<evidence type="ECO:0000256" key="1">
    <source>
        <dbReference type="ARBA" id="ARBA00022801"/>
    </source>
</evidence>
<accession>A0ABX1IXQ4</accession>
<sequence>MPVEYDLSAGNTALLVVDMQNDFLAEGAPLELPAGRDIIENVNALIERCHVLGIPVLFVQQVFDPSGADVGRMADNGAPLLDEHGRPRTLRAGTSGVEVYPLLAHADSDIRIEKHRQSGFFETNLDTVLRGLATETVLIAGIASNGCAWATATDAMYRGYQVVFLGDATACRGMPDVGYGAFSAETLHAVTLTLATFAVGEVASTADVLSRLAPHGNEENTKRCKRN</sequence>
<gene>
    <name evidence="3" type="ORF">HFP15_05200</name>
</gene>
<dbReference type="SUPFAM" id="SSF52499">
    <property type="entry name" value="Isochorismatase-like hydrolases"/>
    <property type="match status" value="1"/>
</dbReference>
<dbReference type="GO" id="GO:0016787">
    <property type="term" value="F:hydrolase activity"/>
    <property type="evidence" value="ECO:0007669"/>
    <property type="project" value="UniProtKB-KW"/>
</dbReference>
<dbReference type="InterPro" id="IPR000868">
    <property type="entry name" value="Isochorismatase-like_dom"/>
</dbReference>
<dbReference type="InterPro" id="IPR050272">
    <property type="entry name" value="Isochorismatase-like_hydrls"/>
</dbReference>
<dbReference type="PANTHER" id="PTHR43540:SF6">
    <property type="entry name" value="ISOCHORISMATASE-LIKE DOMAIN-CONTAINING PROTEIN"/>
    <property type="match status" value="1"/>
</dbReference>
<dbReference type="Pfam" id="PF00857">
    <property type="entry name" value="Isochorismatase"/>
    <property type="match status" value="1"/>
</dbReference>
<dbReference type="EMBL" id="JAAXLS010000002">
    <property type="protein sequence ID" value="NKQ52272.1"/>
    <property type="molecule type" value="Genomic_DNA"/>
</dbReference>
<proteinExistence type="predicted"/>
<keyword evidence="4" id="KW-1185">Reference proteome</keyword>